<keyword evidence="1" id="KW-0479">Metal-binding</keyword>
<dbReference type="GO" id="GO:0008270">
    <property type="term" value="F:zinc ion binding"/>
    <property type="evidence" value="ECO:0007669"/>
    <property type="project" value="UniProtKB-KW"/>
</dbReference>
<dbReference type="EMBL" id="JAPDFR010000002">
    <property type="protein sequence ID" value="KAK0389572.1"/>
    <property type="molecule type" value="Genomic_DNA"/>
</dbReference>
<gene>
    <name evidence="4" type="ORF">NLU13_3147</name>
</gene>
<feature type="compositionally biased region" description="Basic and acidic residues" evidence="2">
    <location>
        <begin position="105"/>
        <end position="116"/>
    </location>
</feature>
<feature type="region of interest" description="Disordered" evidence="2">
    <location>
        <begin position="295"/>
        <end position="344"/>
    </location>
</feature>
<feature type="zinc finger region" description="C3H1-type" evidence="1">
    <location>
        <begin position="182"/>
        <end position="210"/>
    </location>
</feature>
<proteinExistence type="predicted"/>
<feature type="region of interest" description="Disordered" evidence="2">
    <location>
        <begin position="81"/>
        <end position="186"/>
    </location>
</feature>
<evidence type="ECO:0000256" key="2">
    <source>
        <dbReference type="SAM" id="MobiDB-lite"/>
    </source>
</evidence>
<evidence type="ECO:0000313" key="4">
    <source>
        <dbReference type="EMBL" id="KAK0389572.1"/>
    </source>
</evidence>
<evidence type="ECO:0000256" key="1">
    <source>
        <dbReference type="PROSITE-ProRule" id="PRU00723"/>
    </source>
</evidence>
<accession>A0AA39GLI5</accession>
<keyword evidence="5" id="KW-1185">Reference proteome</keyword>
<reference evidence="4" key="1">
    <citation type="submission" date="2022-10" db="EMBL/GenBank/DDBJ databases">
        <title>Determination and structural analysis of whole genome sequence of Sarocladium strictum F4-1.</title>
        <authorList>
            <person name="Hu L."/>
            <person name="Jiang Y."/>
        </authorList>
    </citation>
    <scope>NUCLEOTIDE SEQUENCE</scope>
    <source>
        <strain evidence="4">F4-1</strain>
    </source>
</reference>
<feature type="compositionally biased region" description="Basic and acidic residues" evidence="2">
    <location>
        <begin position="269"/>
        <end position="282"/>
    </location>
</feature>
<dbReference type="PROSITE" id="PS50103">
    <property type="entry name" value="ZF_C3H1"/>
    <property type="match status" value="1"/>
</dbReference>
<feature type="compositionally biased region" description="Polar residues" evidence="2">
    <location>
        <begin position="81"/>
        <end position="99"/>
    </location>
</feature>
<comment type="caution">
    <text evidence="4">The sequence shown here is derived from an EMBL/GenBank/DDBJ whole genome shotgun (WGS) entry which is preliminary data.</text>
</comment>
<dbReference type="AlphaFoldDB" id="A0AA39GLI5"/>
<feature type="domain" description="C3H1-type" evidence="3">
    <location>
        <begin position="182"/>
        <end position="210"/>
    </location>
</feature>
<sequence>MAPILRFFVVRPAGEVVLPSGEVEQRSELIVPLVPMDLIPEGIDIKGIPRQLTLSETMGMTHVGTSTLESDRNEAGLLLRQQTGGSTSTMATVNASPLTLGSPRRVSEQRTDKDSFKQGQDLPQPGPPSGSSRMVMPLTPAKTPTLPQRISFEMQAKNPGSPTGGHRTGRSRSRSRSCSDSPEEPLHCQPWCHHGKCPRGEYCRSKHEMPATLEGLKKVGLEKLPYWYSQQAKGRRQWQGRAREAWTPPKHGGRPYVDSSQRPSQWHPMHRERPRNHEDRVRAENIRALEFMNRDIEAGHRKEKQEDHYHGPVRRRDAEQHQDLISIDYLETLPHPVMEDTDEQ</sequence>
<dbReference type="InterPro" id="IPR000571">
    <property type="entry name" value="Znf_CCCH"/>
</dbReference>
<organism evidence="4 5">
    <name type="scientific">Sarocladium strictum</name>
    <name type="common">Black bundle disease fungus</name>
    <name type="synonym">Acremonium strictum</name>
    <dbReference type="NCBI Taxonomy" id="5046"/>
    <lineage>
        <taxon>Eukaryota</taxon>
        <taxon>Fungi</taxon>
        <taxon>Dikarya</taxon>
        <taxon>Ascomycota</taxon>
        <taxon>Pezizomycotina</taxon>
        <taxon>Sordariomycetes</taxon>
        <taxon>Hypocreomycetidae</taxon>
        <taxon>Hypocreales</taxon>
        <taxon>Sarocladiaceae</taxon>
        <taxon>Sarocladium</taxon>
    </lineage>
</organism>
<feature type="compositionally biased region" description="Basic and acidic residues" evidence="2">
    <location>
        <begin position="295"/>
        <end position="322"/>
    </location>
</feature>
<keyword evidence="1" id="KW-0863">Zinc-finger</keyword>
<feature type="region of interest" description="Disordered" evidence="2">
    <location>
        <begin position="239"/>
        <end position="282"/>
    </location>
</feature>
<keyword evidence="1" id="KW-0862">Zinc</keyword>
<evidence type="ECO:0000313" key="5">
    <source>
        <dbReference type="Proteomes" id="UP001175261"/>
    </source>
</evidence>
<dbReference type="Proteomes" id="UP001175261">
    <property type="component" value="Unassembled WGS sequence"/>
</dbReference>
<name>A0AA39GLI5_SARSR</name>
<protein>
    <recommendedName>
        <fullName evidence="3">C3H1-type domain-containing protein</fullName>
    </recommendedName>
</protein>
<evidence type="ECO:0000259" key="3">
    <source>
        <dbReference type="PROSITE" id="PS50103"/>
    </source>
</evidence>